<accession>A0ABX1R9Y7</accession>
<dbReference type="InterPro" id="IPR004370">
    <property type="entry name" value="4-OT-like_dom"/>
</dbReference>
<organism evidence="4 5">
    <name type="scientific">Pseudonocardia xinjiangensis</name>
    <dbReference type="NCBI Taxonomy" id="75289"/>
    <lineage>
        <taxon>Bacteria</taxon>
        <taxon>Bacillati</taxon>
        <taxon>Actinomycetota</taxon>
        <taxon>Actinomycetes</taxon>
        <taxon>Pseudonocardiales</taxon>
        <taxon>Pseudonocardiaceae</taxon>
        <taxon>Pseudonocardia</taxon>
    </lineage>
</organism>
<dbReference type="Gene3D" id="3.30.429.10">
    <property type="entry name" value="Macrophage Migration Inhibitory Factor"/>
    <property type="match status" value="1"/>
</dbReference>
<name>A0ABX1R9Y7_9PSEU</name>
<sequence>MPVVTIQVTREGTTPDAHSVTAEEKAALISGVSALLLDVLNKPVDSTFVIIDEVETENWGWGGLPVEQFREQLRARQAE</sequence>
<dbReference type="EMBL" id="JAAXKY010000019">
    <property type="protein sequence ID" value="NMH77190.1"/>
    <property type="molecule type" value="Genomic_DNA"/>
</dbReference>
<dbReference type="Pfam" id="PF01361">
    <property type="entry name" value="Tautomerase"/>
    <property type="match status" value="1"/>
</dbReference>
<keyword evidence="2" id="KW-0413">Isomerase</keyword>
<comment type="similarity">
    <text evidence="1">Belongs to the 4-oxalocrotonate tautomerase family.</text>
</comment>
<proteinExistence type="inferred from homology"/>
<evidence type="ECO:0000313" key="4">
    <source>
        <dbReference type="EMBL" id="NMH77190.1"/>
    </source>
</evidence>
<dbReference type="Proteomes" id="UP001296706">
    <property type="component" value="Unassembled WGS sequence"/>
</dbReference>
<comment type="caution">
    <text evidence="4">The sequence shown here is derived from an EMBL/GenBank/DDBJ whole genome shotgun (WGS) entry which is preliminary data.</text>
</comment>
<evidence type="ECO:0000256" key="1">
    <source>
        <dbReference type="ARBA" id="ARBA00006723"/>
    </source>
</evidence>
<protein>
    <submittedName>
        <fullName evidence="4">4-oxalocrotonate tautomerase family protein</fullName>
    </submittedName>
</protein>
<gene>
    <name evidence="4" type="ORF">HF577_08805</name>
</gene>
<dbReference type="InterPro" id="IPR014347">
    <property type="entry name" value="Tautomerase/MIF_sf"/>
</dbReference>
<dbReference type="SUPFAM" id="SSF55331">
    <property type="entry name" value="Tautomerase/MIF"/>
    <property type="match status" value="1"/>
</dbReference>
<evidence type="ECO:0000256" key="2">
    <source>
        <dbReference type="ARBA" id="ARBA00023235"/>
    </source>
</evidence>
<dbReference type="RefSeq" id="WP_169395256.1">
    <property type="nucleotide sequence ID" value="NZ_BAAAJH010000054.1"/>
</dbReference>
<dbReference type="PANTHER" id="PTHR35530:SF1">
    <property type="entry name" value="2-HYDROXYMUCONATE TAUTOMERASE"/>
    <property type="match status" value="1"/>
</dbReference>
<evidence type="ECO:0000259" key="3">
    <source>
        <dbReference type="Pfam" id="PF01361"/>
    </source>
</evidence>
<evidence type="ECO:0000313" key="5">
    <source>
        <dbReference type="Proteomes" id="UP001296706"/>
    </source>
</evidence>
<feature type="domain" description="4-oxalocrotonate tautomerase-like" evidence="3">
    <location>
        <begin position="2"/>
        <end position="67"/>
    </location>
</feature>
<reference evidence="4 5" key="1">
    <citation type="submission" date="2020-04" db="EMBL/GenBank/DDBJ databases">
        <authorList>
            <person name="Klaysubun C."/>
            <person name="Duangmal K."/>
            <person name="Lipun K."/>
        </authorList>
    </citation>
    <scope>NUCLEOTIDE SEQUENCE [LARGE SCALE GENOMIC DNA]</scope>
    <source>
        <strain evidence="4 5">JCM 11839</strain>
    </source>
</reference>
<keyword evidence="5" id="KW-1185">Reference proteome</keyword>
<dbReference type="PANTHER" id="PTHR35530">
    <property type="entry name" value="TAUTOMERASE-RELATED"/>
    <property type="match status" value="1"/>
</dbReference>